<evidence type="ECO:0000313" key="4">
    <source>
        <dbReference type="Proteomes" id="UP000828390"/>
    </source>
</evidence>
<dbReference type="Proteomes" id="UP000828390">
    <property type="component" value="Unassembled WGS sequence"/>
</dbReference>
<dbReference type="AlphaFoldDB" id="A0A9D4EC50"/>
<feature type="compositionally biased region" description="Polar residues" evidence="1">
    <location>
        <begin position="100"/>
        <end position="112"/>
    </location>
</feature>
<evidence type="ECO:0000313" key="2">
    <source>
        <dbReference type="EMBL" id="KAH3777016.1"/>
    </source>
</evidence>
<dbReference type="EMBL" id="JAIWYP010000009">
    <property type="protein sequence ID" value="KAH3777017.1"/>
    <property type="molecule type" value="Genomic_DNA"/>
</dbReference>
<gene>
    <name evidence="2" type="ORF">DPMN_178450</name>
    <name evidence="3" type="ORF">DPMN_178451</name>
</gene>
<evidence type="ECO:0000313" key="3">
    <source>
        <dbReference type="EMBL" id="KAH3777017.1"/>
    </source>
</evidence>
<protein>
    <submittedName>
        <fullName evidence="2">Uncharacterized protein</fullName>
    </submittedName>
</protein>
<sequence>MNNQLKIRKHSTLRVLQKIKITQIDEAADKLEFHSLRENLLFHGIAETSSQENCDEIIKTHIKEVLHIDKNIILDRPRPESTPSRHRYPTNEGDPREKTQQTALGRPGTSSR</sequence>
<name>A0A9D4EC50_DREPO</name>
<proteinExistence type="predicted"/>
<reference evidence="2" key="2">
    <citation type="submission" date="2020-11" db="EMBL/GenBank/DDBJ databases">
        <authorList>
            <person name="McCartney M.A."/>
            <person name="Auch B."/>
            <person name="Kono T."/>
            <person name="Mallez S."/>
            <person name="Becker A."/>
            <person name="Gohl D.M."/>
            <person name="Silverstein K.A.T."/>
            <person name="Koren S."/>
            <person name="Bechman K.B."/>
            <person name="Herman A."/>
            <person name="Abrahante J.E."/>
            <person name="Garbe J."/>
        </authorList>
    </citation>
    <scope>NUCLEOTIDE SEQUENCE</scope>
    <source>
        <strain evidence="2">Duluth1</strain>
        <tissue evidence="2">Whole animal</tissue>
    </source>
</reference>
<comment type="caution">
    <text evidence="2">The sequence shown here is derived from an EMBL/GenBank/DDBJ whole genome shotgun (WGS) entry which is preliminary data.</text>
</comment>
<reference evidence="2" key="1">
    <citation type="journal article" date="2019" name="bioRxiv">
        <title>The Genome of the Zebra Mussel, Dreissena polymorpha: A Resource for Invasive Species Research.</title>
        <authorList>
            <person name="McCartney M.A."/>
            <person name="Auch B."/>
            <person name="Kono T."/>
            <person name="Mallez S."/>
            <person name="Zhang Y."/>
            <person name="Obille A."/>
            <person name="Becker A."/>
            <person name="Abrahante J.E."/>
            <person name="Garbe J."/>
            <person name="Badalamenti J.P."/>
            <person name="Herman A."/>
            <person name="Mangelson H."/>
            <person name="Liachko I."/>
            <person name="Sullivan S."/>
            <person name="Sone E.D."/>
            <person name="Koren S."/>
            <person name="Silverstein K.A.T."/>
            <person name="Beckman K.B."/>
            <person name="Gohl D.M."/>
        </authorList>
    </citation>
    <scope>NUCLEOTIDE SEQUENCE</scope>
    <source>
        <strain evidence="2">Duluth1</strain>
        <tissue evidence="2">Whole animal</tissue>
    </source>
</reference>
<keyword evidence="4" id="KW-1185">Reference proteome</keyword>
<dbReference type="EMBL" id="JAIWYP010000009">
    <property type="protein sequence ID" value="KAH3777016.1"/>
    <property type="molecule type" value="Genomic_DNA"/>
</dbReference>
<feature type="region of interest" description="Disordered" evidence="1">
    <location>
        <begin position="73"/>
        <end position="112"/>
    </location>
</feature>
<organism evidence="2 4">
    <name type="scientific">Dreissena polymorpha</name>
    <name type="common">Zebra mussel</name>
    <name type="synonym">Mytilus polymorpha</name>
    <dbReference type="NCBI Taxonomy" id="45954"/>
    <lineage>
        <taxon>Eukaryota</taxon>
        <taxon>Metazoa</taxon>
        <taxon>Spiralia</taxon>
        <taxon>Lophotrochozoa</taxon>
        <taxon>Mollusca</taxon>
        <taxon>Bivalvia</taxon>
        <taxon>Autobranchia</taxon>
        <taxon>Heteroconchia</taxon>
        <taxon>Euheterodonta</taxon>
        <taxon>Imparidentia</taxon>
        <taxon>Neoheterodontei</taxon>
        <taxon>Myida</taxon>
        <taxon>Dreissenoidea</taxon>
        <taxon>Dreissenidae</taxon>
        <taxon>Dreissena</taxon>
    </lineage>
</organism>
<evidence type="ECO:0000256" key="1">
    <source>
        <dbReference type="SAM" id="MobiDB-lite"/>
    </source>
</evidence>
<accession>A0A9D4EC50</accession>